<accession>A0A2A4Z3L7</accession>
<dbReference type="InterPro" id="IPR028082">
    <property type="entry name" value="Peripla_BP_I"/>
</dbReference>
<keyword evidence="1" id="KW-0732">Signal</keyword>
<dbReference type="SUPFAM" id="SSF53822">
    <property type="entry name" value="Periplasmic binding protein-like I"/>
    <property type="match status" value="1"/>
</dbReference>
<dbReference type="PANTHER" id="PTHR35271">
    <property type="entry name" value="ABC TRANSPORTER, SUBSTRATE-BINDING LIPOPROTEIN-RELATED"/>
    <property type="match status" value="1"/>
</dbReference>
<feature type="chain" id="PRO_5012765912" evidence="1">
    <location>
        <begin position="32"/>
        <end position="333"/>
    </location>
</feature>
<reference key="1">
    <citation type="submission" date="2017-08" db="EMBL/GenBank/DDBJ databases">
        <title>A dynamic microbial community with high functional redundancy inhabits the cold, oxic subseafloor aquifer.</title>
        <authorList>
            <person name="Tully B.J."/>
            <person name="Wheat C.G."/>
            <person name="Glazer B.T."/>
            <person name="Huber J.A."/>
        </authorList>
    </citation>
    <scope>NUCLEOTIDE SEQUENCE [LARGE SCALE GENOMIC DNA]</scope>
</reference>
<evidence type="ECO:0000313" key="2">
    <source>
        <dbReference type="EMBL" id="PCJ01613.1"/>
    </source>
</evidence>
<dbReference type="CDD" id="cd06325">
    <property type="entry name" value="PBP1_ABC_unchar_transporter"/>
    <property type="match status" value="1"/>
</dbReference>
<evidence type="ECO:0000256" key="1">
    <source>
        <dbReference type="SAM" id="SignalP"/>
    </source>
</evidence>
<gene>
    <name evidence="2" type="ORF">COB13_07055</name>
</gene>
<dbReference type="PANTHER" id="PTHR35271:SF1">
    <property type="entry name" value="ABC TRANSPORTER, SUBSTRATE-BINDING LIPOPROTEIN"/>
    <property type="match status" value="1"/>
</dbReference>
<dbReference type="InterPro" id="IPR007487">
    <property type="entry name" value="ABC_transpt-TYRBP-like"/>
</dbReference>
<dbReference type="Gene3D" id="3.40.50.2300">
    <property type="match status" value="2"/>
</dbReference>
<reference evidence="2" key="2">
    <citation type="journal article" date="2018" name="ISME J.">
        <title>A dynamic microbial community with high functional redundancy inhabits the cold, oxic subseafloor aquifer.</title>
        <authorList>
            <person name="Tully B.J."/>
            <person name="Wheat C.G."/>
            <person name="Glazer B.T."/>
            <person name="Huber J.A."/>
        </authorList>
    </citation>
    <scope>NUCLEOTIDE SEQUENCE</scope>
    <source>
        <strain evidence="2">NORP83</strain>
    </source>
</reference>
<protein>
    <submittedName>
        <fullName evidence="2">ABC transporter permease</fullName>
    </submittedName>
</protein>
<name>A0A2A4Z3L7_9PROT</name>
<comment type="caution">
    <text evidence="2">The sequence shown here is derived from an EMBL/GenBank/DDBJ whole genome shotgun (WGS) entry which is preliminary data.</text>
</comment>
<sequence>MKNRLLTKSLTTVVASALLAGSALFASTVMAADMKRVAISTIVEVPALVATKDGLIQGLKEGGYEVGKNLEIDYQSANGKMDTQLQIAKKFIGDRPDLLLPITTPTSQAMIAGNHDIPVVFTTVTDPVKAQLITQYIQPGGNVTGVSDAAPIAAQLELFKRIVPGLKKIGFIYNPGLDSAAASLAWMQEEGAKMGIEVVESPSPTGNEVLAATKRLIGKVDAIYVPNDTTVIAGLAAIVKIGQETKTPVFTGEPSDVASGPVASVGVNYFEIGRMGGLMAAQVLDGKSPGEIDAIIAYKTMDKFVIAVNLAAAEKMGVTIPQDIIDSAQDVFK</sequence>
<proteinExistence type="predicted"/>
<feature type="signal peptide" evidence="1">
    <location>
        <begin position="1"/>
        <end position="31"/>
    </location>
</feature>
<dbReference type="EMBL" id="NVUS01000007">
    <property type="protein sequence ID" value="PCJ01613.1"/>
    <property type="molecule type" value="Genomic_DNA"/>
</dbReference>
<organism evidence="2">
    <name type="scientific">OCS116 cluster bacterium</name>
    <dbReference type="NCBI Taxonomy" id="2030921"/>
    <lineage>
        <taxon>Bacteria</taxon>
        <taxon>Pseudomonadati</taxon>
        <taxon>Pseudomonadota</taxon>
        <taxon>Alphaproteobacteria</taxon>
        <taxon>OCS116 cluster</taxon>
    </lineage>
</organism>
<dbReference type="AlphaFoldDB" id="A0A2A4Z3L7"/>
<dbReference type="Pfam" id="PF04392">
    <property type="entry name" value="ABC_sub_bind"/>
    <property type="match status" value="1"/>
</dbReference>